<dbReference type="InterPro" id="IPR053149">
    <property type="entry name" value="TPK"/>
</dbReference>
<name>A0A0M6YDL8_9RHOB</name>
<dbReference type="GO" id="GO:0004788">
    <property type="term" value="F:thiamine diphosphokinase activity"/>
    <property type="evidence" value="ECO:0007669"/>
    <property type="project" value="UniProtKB-UniRule"/>
</dbReference>
<dbReference type="PANTHER" id="PTHR41299">
    <property type="entry name" value="THIAMINE PYROPHOSPHOKINASE"/>
    <property type="match status" value="1"/>
</dbReference>
<dbReference type="Pfam" id="PF04263">
    <property type="entry name" value="TPK_catalytic"/>
    <property type="match status" value="1"/>
</dbReference>
<keyword evidence="1" id="KW-0808">Transferase</keyword>
<dbReference type="InterPro" id="IPR036371">
    <property type="entry name" value="TPK_B1-bd_sf"/>
</dbReference>
<dbReference type="Proteomes" id="UP000049222">
    <property type="component" value="Unassembled WGS sequence"/>
</dbReference>
<dbReference type="SUPFAM" id="SSF63862">
    <property type="entry name" value="Thiamin pyrophosphokinase, substrate-binding domain"/>
    <property type="match status" value="1"/>
</dbReference>
<keyword evidence="4" id="KW-0067">ATP-binding</keyword>
<sequence length="229" mass="23965">MPDSKRTALIDHGFQTLVGGAPTTTGLIDIALTYAPRLVAVDGGANTLLKLGRRPDLVVGDLDSISYAARTAFADRIVHISEQDSTDFAKALRTSPARLTIAVGFVGARVDHLLSALTEIARSRARVILLGDDDCICLMPPRLSLDLVAGTRVSLWPLGPAGGTSTGLKWPIDGLSFSPTTRTGTSNEATGPVTLAMQGDMLLILPAAELPKLVVAVQSPPRGAPARPL</sequence>
<dbReference type="SUPFAM" id="SSF63999">
    <property type="entry name" value="Thiamin pyrophosphokinase, catalytic domain"/>
    <property type="match status" value="1"/>
</dbReference>
<keyword evidence="2" id="KW-0547">Nucleotide-binding</keyword>
<organism evidence="8 9">
    <name type="scientific">Jannaschia donghaensis</name>
    <dbReference type="NCBI Taxonomy" id="420998"/>
    <lineage>
        <taxon>Bacteria</taxon>
        <taxon>Pseudomonadati</taxon>
        <taxon>Pseudomonadota</taxon>
        <taxon>Alphaproteobacteria</taxon>
        <taxon>Rhodobacterales</taxon>
        <taxon>Roseobacteraceae</taxon>
        <taxon>Jannaschia</taxon>
    </lineage>
</organism>
<dbReference type="AlphaFoldDB" id="A0A0M6YDL8"/>
<evidence type="ECO:0000256" key="3">
    <source>
        <dbReference type="ARBA" id="ARBA00022777"/>
    </source>
</evidence>
<keyword evidence="9" id="KW-1185">Reference proteome</keyword>
<accession>A0A0M6YDL8</accession>
<evidence type="ECO:0000313" key="8">
    <source>
        <dbReference type="EMBL" id="CTQ48441.1"/>
    </source>
</evidence>
<dbReference type="EC" id="2.7.6.2" evidence="5"/>
<dbReference type="GO" id="GO:0006772">
    <property type="term" value="P:thiamine metabolic process"/>
    <property type="evidence" value="ECO:0007669"/>
    <property type="project" value="UniProtKB-UniRule"/>
</dbReference>
<dbReference type="Gene3D" id="3.40.50.10240">
    <property type="entry name" value="Thiamin pyrophosphokinase, catalytic domain"/>
    <property type="match status" value="1"/>
</dbReference>
<dbReference type="GO" id="GO:0009229">
    <property type="term" value="P:thiamine diphosphate biosynthetic process"/>
    <property type="evidence" value="ECO:0007669"/>
    <property type="project" value="InterPro"/>
</dbReference>
<evidence type="ECO:0000256" key="1">
    <source>
        <dbReference type="ARBA" id="ARBA00022679"/>
    </source>
</evidence>
<dbReference type="InterPro" id="IPR006282">
    <property type="entry name" value="Thi_PPkinase"/>
</dbReference>
<dbReference type="InterPro" id="IPR036759">
    <property type="entry name" value="TPK_catalytic_sf"/>
</dbReference>
<feature type="domain" description="Thiamin pyrophosphokinase catalytic" evidence="6">
    <location>
        <begin position="35"/>
        <end position="123"/>
    </location>
</feature>
<evidence type="ECO:0000259" key="7">
    <source>
        <dbReference type="Pfam" id="PF04265"/>
    </source>
</evidence>
<dbReference type="GO" id="GO:0016301">
    <property type="term" value="F:kinase activity"/>
    <property type="evidence" value="ECO:0007669"/>
    <property type="project" value="UniProtKB-KW"/>
</dbReference>
<dbReference type="InterPro" id="IPR007373">
    <property type="entry name" value="Thiamin_PyroPKinase_B1-bd"/>
</dbReference>
<dbReference type="InterPro" id="IPR007371">
    <property type="entry name" value="TPK_catalytic"/>
</dbReference>
<protein>
    <recommendedName>
        <fullName evidence="5">Thiamine diphosphokinase</fullName>
        <ecNumber evidence="5">2.7.6.2</ecNumber>
    </recommendedName>
</protein>
<dbReference type="GO" id="GO:0030975">
    <property type="term" value="F:thiamine binding"/>
    <property type="evidence" value="ECO:0007669"/>
    <property type="project" value="InterPro"/>
</dbReference>
<evidence type="ECO:0000259" key="6">
    <source>
        <dbReference type="Pfam" id="PF04263"/>
    </source>
</evidence>
<dbReference type="STRING" id="420998.JDO7802_00443"/>
<evidence type="ECO:0000256" key="4">
    <source>
        <dbReference type="ARBA" id="ARBA00022840"/>
    </source>
</evidence>
<feature type="domain" description="Thiamin pyrophosphokinase thiamin-binding" evidence="7">
    <location>
        <begin position="149"/>
        <end position="195"/>
    </location>
</feature>
<dbReference type="GO" id="GO:0005524">
    <property type="term" value="F:ATP binding"/>
    <property type="evidence" value="ECO:0007669"/>
    <property type="project" value="UniProtKB-KW"/>
</dbReference>
<dbReference type="NCBIfam" id="TIGR01378">
    <property type="entry name" value="thi_PPkinase"/>
    <property type="match status" value="1"/>
</dbReference>
<evidence type="ECO:0000256" key="2">
    <source>
        <dbReference type="ARBA" id="ARBA00022741"/>
    </source>
</evidence>
<gene>
    <name evidence="8" type="ORF">JDO7802_00443</name>
</gene>
<reference evidence="8 9" key="1">
    <citation type="submission" date="2015-07" db="EMBL/GenBank/DDBJ databases">
        <authorList>
            <person name="Noorani M."/>
        </authorList>
    </citation>
    <scope>NUCLEOTIDE SEQUENCE [LARGE SCALE GENOMIC DNA]</scope>
    <source>
        <strain evidence="8 9">CECT 7802</strain>
    </source>
</reference>
<dbReference type="CDD" id="cd07995">
    <property type="entry name" value="TPK"/>
    <property type="match status" value="1"/>
</dbReference>
<dbReference type="PANTHER" id="PTHR41299:SF1">
    <property type="entry name" value="THIAMINE PYROPHOSPHOKINASE"/>
    <property type="match status" value="1"/>
</dbReference>
<evidence type="ECO:0000256" key="5">
    <source>
        <dbReference type="NCBIfam" id="TIGR01378"/>
    </source>
</evidence>
<dbReference type="Pfam" id="PF04265">
    <property type="entry name" value="TPK_B1_binding"/>
    <property type="match status" value="1"/>
</dbReference>
<dbReference type="EMBL" id="CXSU01000005">
    <property type="protein sequence ID" value="CTQ48441.1"/>
    <property type="molecule type" value="Genomic_DNA"/>
</dbReference>
<evidence type="ECO:0000313" key="9">
    <source>
        <dbReference type="Proteomes" id="UP000049222"/>
    </source>
</evidence>
<proteinExistence type="predicted"/>
<keyword evidence="3 8" id="KW-0418">Kinase</keyword>